<evidence type="ECO:0000313" key="3">
    <source>
        <dbReference type="Proteomes" id="UP000232883"/>
    </source>
</evidence>
<dbReference type="KEGG" id="spir:CWM47_06005"/>
<dbReference type="InterPro" id="IPR051173">
    <property type="entry name" value="Ca_channel_alpha-2/delta"/>
</dbReference>
<evidence type="ECO:0000313" key="2">
    <source>
        <dbReference type="EMBL" id="AUD01401.1"/>
    </source>
</evidence>
<keyword evidence="3" id="KW-1185">Reference proteome</keyword>
<dbReference type="PROSITE" id="PS50234">
    <property type="entry name" value="VWFA"/>
    <property type="match status" value="1"/>
</dbReference>
<evidence type="ECO:0000259" key="1">
    <source>
        <dbReference type="PROSITE" id="PS50234"/>
    </source>
</evidence>
<name>A0A2K8YUV5_9BACT</name>
<dbReference type="InterPro" id="IPR036465">
    <property type="entry name" value="vWFA_dom_sf"/>
</dbReference>
<feature type="domain" description="VWFA" evidence="1">
    <location>
        <begin position="691"/>
        <end position="865"/>
    </location>
</feature>
<dbReference type="Pfam" id="PF00092">
    <property type="entry name" value="VWA"/>
    <property type="match status" value="1"/>
</dbReference>
<accession>A0A2K8YUV5</accession>
<reference evidence="2 3" key="1">
    <citation type="submission" date="2017-11" db="EMBL/GenBank/DDBJ databases">
        <title>Taxonomic description and genome sequences of Spirosoma HA7 sp. nov., isolated from pollen microhabitat of Corylus avellana.</title>
        <authorList>
            <person name="Ambika Manirajan B."/>
            <person name="Suarez C."/>
            <person name="Ratering S."/>
            <person name="Geissler-Plaum R."/>
            <person name="Cardinale M."/>
            <person name="Sylvia S."/>
        </authorList>
    </citation>
    <scope>NUCLEOTIDE SEQUENCE [LARGE SCALE GENOMIC DNA]</scope>
    <source>
        <strain evidence="2 3">HA7</strain>
    </source>
</reference>
<proteinExistence type="predicted"/>
<protein>
    <recommendedName>
        <fullName evidence="1">VWFA domain-containing protein</fullName>
    </recommendedName>
</protein>
<gene>
    <name evidence="2" type="ORF">CWM47_06005</name>
</gene>
<dbReference type="PANTHER" id="PTHR10166:SF37">
    <property type="entry name" value="STOLID, ISOFORM H"/>
    <property type="match status" value="1"/>
</dbReference>
<dbReference type="InterPro" id="IPR002035">
    <property type="entry name" value="VWF_A"/>
</dbReference>
<dbReference type="SUPFAM" id="SSF53300">
    <property type="entry name" value="vWA-like"/>
    <property type="match status" value="1"/>
</dbReference>
<dbReference type="SMART" id="SM00327">
    <property type="entry name" value="VWA"/>
    <property type="match status" value="1"/>
</dbReference>
<dbReference type="PANTHER" id="PTHR10166">
    <property type="entry name" value="VOLTAGE-DEPENDENT CALCIUM CHANNEL SUBUNIT ALPHA-2/DELTA-RELATED"/>
    <property type="match status" value="1"/>
</dbReference>
<dbReference type="EMBL" id="CP025096">
    <property type="protein sequence ID" value="AUD01401.1"/>
    <property type="molecule type" value="Genomic_DNA"/>
</dbReference>
<dbReference type="AlphaFoldDB" id="A0A2K8YUV5"/>
<dbReference type="OrthoDB" id="901926at2"/>
<sequence>MQPYVYFLFLIFASGWAAGQPVRETPQQSLNRYVAFLNQSADELAGRFQLLQGYYAAAYVAPSQPHQTSTLLLRLPSSGPLNDYSYQQALVSDGLTPAEKQRLTSTTESLWGCLAKLDQTAKALETYVRLNDYQRDNLRQSDVLIGQMQSLFVQFAQERAVLMSQIRRVYRRYQPLLNTDVYLATEDGMDRILHSQQQLLDTLTFYLRTSDPSDWPVELVQQSILADAKVLDSFDNNPLGIAYPASGTIVPFRVALQSIQQLKRDAVDGYTVAARQSSEHGNAFYRALLMHYNQDLLAARDGFVNYSVSTKRLLHSPKLTPVFSLAKPTPSAKNSGQTPAFRDMEPVVFTIKPATSPALKTTVQVLSGYIEFINESLRQMHRIQLLIRNYQPTAERYRNPADAAKRAPLTYTYNEVILPVSAHQLLLTTSRSIPMPYRASVTGQLDVLFSMLTEMDGLSTELVRYTTEKQYLQDQLHRSDAILDRYADLFDLFDQKKERLYTDIRRIYESYPPASRTSAWYVSGRALLATIDRDREALFGVKRYLKAQSDHLPAMDSVTAHARTLIADEYANLNGLKRYGRSNGLCPYSPYEDVAENSLRFEKVVAAVKPVTSSTNPFESAYYFYNNELIYQYNKFSELAPADVLPTINQPDLFVFRRQPPIDSEKPVVQPVESTVQPSKPESLAGYAPNNMILLLDVSSSMSSPDKLPLLKQSIKSLLTLLRPEDQVSIVVYSGKARVALKPTSGANMAEISRVVDELKSDGDTDGNKGIQLAYKTANKHYIEAGNNRIVLATDGEFDISDDVQASVAENTQRAIFLTVFTFGKAEVNGRNLRKIARSGQGNYIHITPSNAAQQLILEAQATKMP</sequence>
<organism evidence="2 3">
    <name type="scientific">Spirosoma pollinicola</name>
    <dbReference type="NCBI Taxonomy" id="2057025"/>
    <lineage>
        <taxon>Bacteria</taxon>
        <taxon>Pseudomonadati</taxon>
        <taxon>Bacteroidota</taxon>
        <taxon>Cytophagia</taxon>
        <taxon>Cytophagales</taxon>
        <taxon>Cytophagaceae</taxon>
        <taxon>Spirosoma</taxon>
    </lineage>
</organism>
<dbReference type="Proteomes" id="UP000232883">
    <property type="component" value="Chromosome"/>
</dbReference>
<dbReference type="Gene3D" id="3.40.50.410">
    <property type="entry name" value="von Willebrand factor, type A domain"/>
    <property type="match status" value="1"/>
</dbReference>
<dbReference type="RefSeq" id="WP_100987122.1">
    <property type="nucleotide sequence ID" value="NZ_CP025096.1"/>
</dbReference>